<comment type="caution">
    <text evidence="1">The sequence shown here is derived from an EMBL/GenBank/DDBJ whole genome shotgun (WGS) entry which is preliminary data.</text>
</comment>
<accession>A0ABP5FH84</accession>
<evidence type="ECO:0000313" key="2">
    <source>
        <dbReference type="Proteomes" id="UP001500751"/>
    </source>
</evidence>
<organism evidence="1 2">
    <name type="scientific">Catenulispora yoronensis</name>
    <dbReference type="NCBI Taxonomy" id="450799"/>
    <lineage>
        <taxon>Bacteria</taxon>
        <taxon>Bacillati</taxon>
        <taxon>Actinomycetota</taxon>
        <taxon>Actinomycetes</taxon>
        <taxon>Catenulisporales</taxon>
        <taxon>Catenulisporaceae</taxon>
        <taxon>Catenulispora</taxon>
    </lineage>
</organism>
<proteinExistence type="predicted"/>
<reference evidence="2" key="1">
    <citation type="journal article" date="2019" name="Int. J. Syst. Evol. Microbiol.">
        <title>The Global Catalogue of Microorganisms (GCM) 10K type strain sequencing project: providing services to taxonomists for standard genome sequencing and annotation.</title>
        <authorList>
            <consortium name="The Broad Institute Genomics Platform"/>
            <consortium name="The Broad Institute Genome Sequencing Center for Infectious Disease"/>
            <person name="Wu L."/>
            <person name="Ma J."/>
        </authorList>
    </citation>
    <scope>NUCLEOTIDE SEQUENCE [LARGE SCALE GENOMIC DNA]</scope>
    <source>
        <strain evidence="2">JCM 16014</strain>
    </source>
</reference>
<keyword evidence="2" id="KW-1185">Reference proteome</keyword>
<evidence type="ECO:0000313" key="1">
    <source>
        <dbReference type="EMBL" id="GAA2024687.1"/>
    </source>
</evidence>
<dbReference type="EMBL" id="BAAAQN010000010">
    <property type="protein sequence ID" value="GAA2024687.1"/>
    <property type="molecule type" value="Genomic_DNA"/>
</dbReference>
<sequence>MRGSAHSREGPETVSDLHISAQVLNDLRSTMTRISSDLDGACRRLRAADATGVGADPLVHRVHDFADEWHYGIGQIGKHADDCVSMLDQIGKHFDDVDIKLKNQLEQA</sequence>
<dbReference type="Proteomes" id="UP001500751">
    <property type="component" value="Unassembled WGS sequence"/>
</dbReference>
<gene>
    <name evidence="1" type="ORF">GCM10009839_23190</name>
</gene>
<evidence type="ECO:0008006" key="3">
    <source>
        <dbReference type="Google" id="ProtNLM"/>
    </source>
</evidence>
<name>A0ABP5FH84_9ACTN</name>
<protein>
    <recommendedName>
        <fullName evidence="3">WXG100 family type VII secretion target</fullName>
    </recommendedName>
</protein>